<accession>A0A6B9ZES1</accession>
<sequence length="74" mass="8582">MISTLKWMRISCIWQDCKTAAANEERIAAGVYTSVYTPVEIVSGRRRGNVRYYQDSTYLSNECCFSLHAEMHRL</sequence>
<evidence type="ECO:0000313" key="1">
    <source>
        <dbReference type="EMBL" id="QHS60617.1"/>
    </source>
</evidence>
<dbReference type="Proteomes" id="UP000476411">
    <property type="component" value="Chromosome"/>
</dbReference>
<evidence type="ECO:0000313" key="2">
    <source>
        <dbReference type="Proteomes" id="UP000476411"/>
    </source>
</evidence>
<keyword evidence="2" id="KW-1185">Reference proteome</keyword>
<proteinExistence type="predicted"/>
<gene>
    <name evidence="1" type="ORF">GWR21_13740</name>
</gene>
<dbReference type="EMBL" id="CP048113">
    <property type="protein sequence ID" value="QHS60617.1"/>
    <property type="molecule type" value="Genomic_DNA"/>
</dbReference>
<reference evidence="1 2" key="1">
    <citation type="submission" date="2020-01" db="EMBL/GenBank/DDBJ databases">
        <title>Complete genome sequence of Chitinophaga sp. H33E-04 isolated from quinoa roots.</title>
        <authorList>
            <person name="Weon H.-Y."/>
            <person name="Lee S.A."/>
        </authorList>
    </citation>
    <scope>NUCLEOTIDE SEQUENCE [LARGE SCALE GENOMIC DNA]</scope>
    <source>
        <strain evidence="1 2">H33E-04</strain>
    </source>
</reference>
<protein>
    <submittedName>
        <fullName evidence="1">Uncharacterized protein</fullName>
    </submittedName>
</protein>
<dbReference type="KEGG" id="chih:GWR21_13740"/>
<organism evidence="1 2">
    <name type="scientific">Chitinophaga agri</name>
    <dbReference type="NCBI Taxonomy" id="2703787"/>
    <lineage>
        <taxon>Bacteria</taxon>
        <taxon>Pseudomonadati</taxon>
        <taxon>Bacteroidota</taxon>
        <taxon>Chitinophagia</taxon>
        <taxon>Chitinophagales</taxon>
        <taxon>Chitinophagaceae</taxon>
        <taxon>Chitinophaga</taxon>
    </lineage>
</organism>
<dbReference type="RefSeq" id="WP_162332305.1">
    <property type="nucleotide sequence ID" value="NZ_CP048113.1"/>
</dbReference>
<name>A0A6B9ZES1_9BACT</name>
<dbReference type="AlphaFoldDB" id="A0A6B9ZES1"/>